<dbReference type="AlphaFoldDB" id="A0A381WVC9"/>
<evidence type="ECO:0008006" key="2">
    <source>
        <dbReference type="Google" id="ProtNLM"/>
    </source>
</evidence>
<dbReference type="SUPFAM" id="SSF50998">
    <property type="entry name" value="Quinoprotein alcohol dehydrogenase-like"/>
    <property type="match status" value="1"/>
</dbReference>
<dbReference type="PANTHER" id="PTHR34512">
    <property type="entry name" value="CELL SURFACE PROTEIN"/>
    <property type="match status" value="1"/>
</dbReference>
<reference evidence="1" key="1">
    <citation type="submission" date="2018-05" db="EMBL/GenBank/DDBJ databases">
        <authorList>
            <person name="Lanie J.A."/>
            <person name="Ng W.-L."/>
            <person name="Kazmierczak K.M."/>
            <person name="Andrzejewski T.M."/>
            <person name="Davidsen T.M."/>
            <person name="Wayne K.J."/>
            <person name="Tettelin H."/>
            <person name="Glass J.I."/>
            <person name="Rusch D."/>
            <person name="Podicherti R."/>
            <person name="Tsui H.-C.T."/>
            <person name="Winkler M.E."/>
        </authorList>
    </citation>
    <scope>NUCLEOTIDE SEQUENCE</scope>
</reference>
<dbReference type="PANTHER" id="PTHR34512:SF30">
    <property type="entry name" value="OUTER MEMBRANE PROTEIN ASSEMBLY FACTOR BAMB"/>
    <property type="match status" value="1"/>
</dbReference>
<organism evidence="1">
    <name type="scientific">marine metagenome</name>
    <dbReference type="NCBI Taxonomy" id="408172"/>
    <lineage>
        <taxon>unclassified sequences</taxon>
        <taxon>metagenomes</taxon>
        <taxon>ecological metagenomes</taxon>
    </lineage>
</organism>
<accession>A0A381WVC9</accession>
<evidence type="ECO:0000313" key="1">
    <source>
        <dbReference type="EMBL" id="SVA56302.1"/>
    </source>
</evidence>
<proteinExistence type="predicted"/>
<name>A0A381WVC9_9ZZZZ</name>
<dbReference type="EMBL" id="UINC01012964">
    <property type="protein sequence ID" value="SVA56302.1"/>
    <property type="molecule type" value="Genomic_DNA"/>
</dbReference>
<feature type="non-terminal residue" evidence="1">
    <location>
        <position position="71"/>
    </location>
</feature>
<protein>
    <recommendedName>
        <fullName evidence="2">Serine/threonine protein kinase</fullName>
    </recommendedName>
</protein>
<gene>
    <name evidence="1" type="ORF">METZ01_LOCUS109156</name>
</gene>
<sequence>MRLVLFFFFVAGLIQAENWPGWRGPNGDGTSPEKGIPVKWSGTENIAWKVTIPGNGHSSPVVWGNRVFLTS</sequence>
<dbReference type="InterPro" id="IPR011047">
    <property type="entry name" value="Quinoprotein_ADH-like_sf"/>
</dbReference>